<name>A0AAD7C3G8_MYCRO</name>
<proteinExistence type="predicted"/>
<sequence length="68" mass="7623">MPLTTRITLGIDLEMAWATILGAERGGHLLVRTPAPHVFTPLGNEVYFHNLAVPPPMCTHCLVWWDML</sequence>
<protein>
    <submittedName>
        <fullName evidence="1">Uncharacterized protein</fullName>
    </submittedName>
</protein>
<evidence type="ECO:0000313" key="2">
    <source>
        <dbReference type="Proteomes" id="UP001221757"/>
    </source>
</evidence>
<evidence type="ECO:0000313" key="1">
    <source>
        <dbReference type="EMBL" id="KAJ7638077.1"/>
    </source>
</evidence>
<dbReference type="EMBL" id="JARKIE010000445">
    <property type="protein sequence ID" value="KAJ7638077.1"/>
    <property type="molecule type" value="Genomic_DNA"/>
</dbReference>
<organism evidence="1 2">
    <name type="scientific">Mycena rosella</name>
    <name type="common">Pink bonnet</name>
    <name type="synonym">Agaricus rosellus</name>
    <dbReference type="NCBI Taxonomy" id="1033263"/>
    <lineage>
        <taxon>Eukaryota</taxon>
        <taxon>Fungi</taxon>
        <taxon>Dikarya</taxon>
        <taxon>Basidiomycota</taxon>
        <taxon>Agaricomycotina</taxon>
        <taxon>Agaricomycetes</taxon>
        <taxon>Agaricomycetidae</taxon>
        <taxon>Agaricales</taxon>
        <taxon>Marasmiineae</taxon>
        <taxon>Mycenaceae</taxon>
        <taxon>Mycena</taxon>
    </lineage>
</organism>
<reference evidence="1" key="1">
    <citation type="submission" date="2023-03" db="EMBL/GenBank/DDBJ databases">
        <title>Massive genome expansion in bonnet fungi (Mycena s.s.) driven by repeated elements and novel gene families across ecological guilds.</title>
        <authorList>
            <consortium name="Lawrence Berkeley National Laboratory"/>
            <person name="Harder C.B."/>
            <person name="Miyauchi S."/>
            <person name="Viragh M."/>
            <person name="Kuo A."/>
            <person name="Thoen E."/>
            <person name="Andreopoulos B."/>
            <person name="Lu D."/>
            <person name="Skrede I."/>
            <person name="Drula E."/>
            <person name="Henrissat B."/>
            <person name="Morin E."/>
            <person name="Kohler A."/>
            <person name="Barry K."/>
            <person name="LaButti K."/>
            <person name="Morin E."/>
            <person name="Salamov A."/>
            <person name="Lipzen A."/>
            <person name="Mereny Z."/>
            <person name="Hegedus B."/>
            <person name="Baldrian P."/>
            <person name="Stursova M."/>
            <person name="Weitz H."/>
            <person name="Taylor A."/>
            <person name="Grigoriev I.V."/>
            <person name="Nagy L.G."/>
            <person name="Martin F."/>
            <person name="Kauserud H."/>
        </authorList>
    </citation>
    <scope>NUCLEOTIDE SEQUENCE</scope>
    <source>
        <strain evidence="1">CBHHK067</strain>
    </source>
</reference>
<dbReference type="AlphaFoldDB" id="A0AAD7C3G8"/>
<accession>A0AAD7C3G8</accession>
<keyword evidence="2" id="KW-1185">Reference proteome</keyword>
<dbReference type="Proteomes" id="UP001221757">
    <property type="component" value="Unassembled WGS sequence"/>
</dbReference>
<gene>
    <name evidence="1" type="ORF">B0H17DRAFT_1216894</name>
</gene>
<comment type="caution">
    <text evidence="1">The sequence shown here is derived from an EMBL/GenBank/DDBJ whole genome shotgun (WGS) entry which is preliminary data.</text>
</comment>